<dbReference type="Pfam" id="PF04488">
    <property type="entry name" value="Gly_transf_sug"/>
    <property type="match status" value="1"/>
</dbReference>
<dbReference type="Gene3D" id="3.30.10.10">
    <property type="entry name" value="Trypsin Inhibitor V, subunit A"/>
    <property type="match status" value="1"/>
</dbReference>
<evidence type="ECO:0000256" key="1">
    <source>
        <dbReference type="ARBA" id="ARBA00008210"/>
    </source>
</evidence>
<gene>
    <name evidence="7" type="ORF">FRACYDRAFT_249220</name>
</gene>
<dbReference type="PANTHER" id="PTHR32385:SF15">
    <property type="entry name" value="INOSITOL PHOSPHOCERAMIDE MANNOSYLTRANSFERASE 1"/>
    <property type="match status" value="1"/>
</dbReference>
<feature type="region of interest" description="Disordered" evidence="5">
    <location>
        <begin position="45"/>
        <end position="73"/>
    </location>
</feature>
<dbReference type="GO" id="GO:0009611">
    <property type="term" value="P:response to wounding"/>
    <property type="evidence" value="ECO:0007669"/>
    <property type="project" value="InterPro"/>
</dbReference>
<dbReference type="PANTHER" id="PTHR32385">
    <property type="entry name" value="MANNOSYL PHOSPHORYLINOSITOL CERAMIDE SYNTHASE"/>
    <property type="match status" value="1"/>
</dbReference>
<comment type="similarity">
    <text evidence="1">Belongs to the protease inhibitor I13 (potato type I serine protease inhibitor) family.</text>
</comment>
<dbReference type="GO" id="GO:0000030">
    <property type="term" value="F:mannosyltransferase activity"/>
    <property type="evidence" value="ECO:0007669"/>
    <property type="project" value="TreeGrafter"/>
</dbReference>
<dbReference type="Pfam" id="PF00280">
    <property type="entry name" value="potato_inhibit"/>
    <property type="match status" value="1"/>
</dbReference>
<dbReference type="InterPro" id="IPR000864">
    <property type="entry name" value="Prot_inh_pot1"/>
</dbReference>
<evidence type="ECO:0000256" key="5">
    <source>
        <dbReference type="SAM" id="MobiDB-lite"/>
    </source>
</evidence>
<dbReference type="InParanoid" id="A0A1E7ESP9"/>
<proteinExistence type="inferred from homology"/>
<keyword evidence="4" id="KW-0722">Serine protease inhibitor</keyword>
<keyword evidence="3" id="KW-0646">Protease inhibitor</keyword>
<feature type="region of interest" description="Disordered" evidence="5">
    <location>
        <begin position="307"/>
        <end position="327"/>
    </location>
</feature>
<evidence type="ECO:0000256" key="3">
    <source>
        <dbReference type="ARBA" id="ARBA00022690"/>
    </source>
</evidence>
<dbReference type="OrthoDB" id="409543at2759"/>
<name>A0A1E7ESP9_9STRA</name>
<sequence>MINNPFKKDDRSYLKWFHYLIFCSIVLVLYSSGFFLNSDDDNNNNNLQQLHPNNNSINNNRNENNGNGVNEINNNKSKLHLRPAYLTDDECIESLKRIGHSGLVSYFINETEGMYKADICRGSALYEYGGFYLDVDVGVRHDLWKDLNYETEFVTAKVHLQSNWLNHFFQAIVGSTPSNPVLRRYLELFELHYNGTDRVKKGPLGVILLKRAWDQIRDTTSSDNNEYYNENNNNSIDKPQQDQRQQQQQQEQQKRPVTELYQEILYDKDLFANLLPPAPAWGKRRACHFLVAGIANNPNNVELNLTTTTKGKGKQDDNDNKQIQKQKQIGLQIPILSRIPGSRMCIEEKNNKDNTNNNNKSNNNIIDIIDSMKKKDRRNGTADDEKVITIGGVVGVFVCDGGYCDSKCNKDGNCGVTMTCKAVPPLPKPGTIFPEYGPKKGWTGNEVKKKLLVLHPGLKIYIIEDGSPVTMEILPNRVPIFVDSNDSDVDDDDDLGGRFVVKIPRVG</sequence>
<keyword evidence="8" id="KW-1185">Reference proteome</keyword>
<feature type="transmembrane region" description="Helical" evidence="6">
    <location>
        <begin position="16"/>
        <end position="36"/>
    </location>
</feature>
<keyword evidence="6" id="KW-0472">Membrane</keyword>
<evidence type="ECO:0000256" key="4">
    <source>
        <dbReference type="ARBA" id="ARBA00022900"/>
    </source>
</evidence>
<dbReference type="InterPro" id="IPR029044">
    <property type="entry name" value="Nucleotide-diphossugar_trans"/>
</dbReference>
<dbReference type="InterPro" id="IPR036354">
    <property type="entry name" value="Prot_inh_pot1_sf"/>
</dbReference>
<dbReference type="AlphaFoldDB" id="A0A1E7ESP9"/>
<dbReference type="GO" id="GO:0004867">
    <property type="term" value="F:serine-type endopeptidase inhibitor activity"/>
    <property type="evidence" value="ECO:0007669"/>
    <property type="project" value="UniProtKB-KW"/>
</dbReference>
<evidence type="ECO:0000313" key="8">
    <source>
        <dbReference type="Proteomes" id="UP000095751"/>
    </source>
</evidence>
<dbReference type="InterPro" id="IPR007577">
    <property type="entry name" value="GlycoTrfase_DXD_sugar-bd_CS"/>
</dbReference>
<accession>A0A1E7ESP9</accession>
<reference evidence="7 8" key="1">
    <citation type="submission" date="2016-09" db="EMBL/GenBank/DDBJ databases">
        <title>Extensive genetic diversity and differential bi-allelic expression allows diatom success in the polar Southern Ocean.</title>
        <authorList>
            <consortium name="DOE Joint Genome Institute"/>
            <person name="Mock T."/>
            <person name="Otillar R.P."/>
            <person name="Strauss J."/>
            <person name="Dupont C."/>
            <person name="Frickenhaus S."/>
            <person name="Maumus F."/>
            <person name="Mcmullan M."/>
            <person name="Sanges R."/>
            <person name="Schmutz J."/>
            <person name="Toseland A."/>
            <person name="Valas R."/>
            <person name="Veluchamy A."/>
            <person name="Ward B.J."/>
            <person name="Allen A."/>
            <person name="Barry K."/>
            <person name="Falciatore A."/>
            <person name="Ferrante M."/>
            <person name="Fortunato A.E."/>
            <person name="Gloeckner G."/>
            <person name="Gruber A."/>
            <person name="Hipkin R."/>
            <person name="Janech M."/>
            <person name="Kroth P."/>
            <person name="Leese F."/>
            <person name="Lindquist E."/>
            <person name="Lyon B.R."/>
            <person name="Martin J."/>
            <person name="Mayer C."/>
            <person name="Parker M."/>
            <person name="Quesneville H."/>
            <person name="Raymond J."/>
            <person name="Uhlig C."/>
            <person name="Valentin K.U."/>
            <person name="Worden A.Z."/>
            <person name="Armbrust E.V."/>
            <person name="Bowler C."/>
            <person name="Green B."/>
            <person name="Moulton V."/>
            <person name="Van Oosterhout C."/>
            <person name="Grigoriev I."/>
        </authorList>
    </citation>
    <scope>NUCLEOTIDE SEQUENCE [LARGE SCALE GENOMIC DNA]</scope>
    <source>
        <strain evidence="7 8">CCMP1102</strain>
    </source>
</reference>
<organism evidence="7 8">
    <name type="scientific">Fragilariopsis cylindrus CCMP1102</name>
    <dbReference type="NCBI Taxonomy" id="635003"/>
    <lineage>
        <taxon>Eukaryota</taxon>
        <taxon>Sar</taxon>
        <taxon>Stramenopiles</taxon>
        <taxon>Ochrophyta</taxon>
        <taxon>Bacillariophyta</taxon>
        <taxon>Bacillariophyceae</taxon>
        <taxon>Bacillariophycidae</taxon>
        <taxon>Bacillariales</taxon>
        <taxon>Bacillariaceae</taxon>
        <taxon>Fragilariopsis</taxon>
    </lineage>
</organism>
<keyword evidence="2" id="KW-0808">Transferase</keyword>
<dbReference type="InterPro" id="IPR051706">
    <property type="entry name" value="Glycosyltransferase_domain"/>
</dbReference>
<dbReference type="EMBL" id="KV784378">
    <property type="protein sequence ID" value="OEU08875.1"/>
    <property type="molecule type" value="Genomic_DNA"/>
</dbReference>
<dbReference type="SUPFAM" id="SSF53448">
    <property type="entry name" value="Nucleotide-diphospho-sugar transferases"/>
    <property type="match status" value="1"/>
</dbReference>
<evidence type="ECO:0000256" key="6">
    <source>
        <dbReference type="SAM" id="Phobius"/>
    </source>
</evidence>
<evidence type="ECO:0000256" key="2">
    <source>
        <dbReference type="ARBA" id="ARBA00022679"/>
    </source>
</evidence>
<dbReference type="SUPFAM" id="SSF54654">
    <property type="entry name" value="CI-2 family of serine protease inhibitors"/>
    <property type="match status" value="1"/>
</dbReference>
<keyword evidence="6" id="KW-0812">Transmembrane</keyword>
<dbReference type="Gene3D" id="3.90.550.20">
    <property type="match status" value="1"/>
</dbReference>
<evidence type="ECO:0000313" key="7">
    <source>
        <dbReference type="EMBL" id="OEU08875.1"/>
    </source>
</evidence>
<keyword evidence="6" id="KW-1133">Transmembrane helix</keyword>
<feature type="region of interest" description="Disordered" evidence="5">
    <location>
        <begin position="220"/>
        <end position="256"/>
    </location>
</feature>
<dbReference type="KEGG" id="fcy:FRACYDRAFT_249220"/>
<feature type="compositionally biased region" description="Basic and acidic residues" evidence="5">
    <location>
        <begin position="313"/>
        <end position="322"/>
    </location>
</feature>
<feature type="compositionally biased region" description="Low complexity" evidence="5">
    <location>
        <begin position="242"/>
        <end position="251"/>
    </location>
</feature>
<feature type="compositionally biased region" description="Low complexity" evidence="5">
    <location>
        <begin position="224"/>
        <end position="234"/>
    </location>
</feature>
<protein>
    <submittedName>
        <fullName evidence="7">Uncharacterized protein</fullName>
    </submittedName>
</protein>
<dbReference type="Proteomes" id="UP000095751">
    <property type="component" value="Unassembled WGS sequence"/>
</dbReference>
<dbReference type="GO" id="GO:0051999">
    <property type="term" value="P:mannosyl-inositol phosphorylceramide biosynthetic process"/>
    <property type="evidence" value="ECO:0007669"/>
    <property type="project" value="TreeGrafter"/>
</dbReference>
<dbReference type="GO" id="GO:0016020">
    <property type="term" value="C:membrane"/>
    <property type="evidence" value="ECO:0007669"/>
    <property type="project" value="GOC"/>
</dbReference>